<feature type="signal peptide" evidence="1">
    <location>
        <begin position="1"/>
        <end position="28"/>
    </location>
</feature>
<keyword evidence="1" id="KW-0732">Signal</keyword>
<reference evidence="2 3" key="1">
    <citation type="submission" date="2019-02" db="EMBL/GenBank/DDBJ databases">
        <title>Deep-cultivation of Planctomycetes and their phenomic and genomic characterization uncovers novel biology.</title>
        <authorList>
            <person name="Wiegand S."/>
            <person name="Jogler M."/>
            <person name="Boedeker C."/>
            <person name="Pinto D."/>
            <person name="Vollmers J."/>
            <person name="Rivas-Marin E."/>
            <person name="Kohn T."/>
            <person name="Peeters S.H."/>
            <person name="Heuer A."/>
            <person name="Rast P."/>
            <person name="Oberbeckmann S."/>
            <person name="Bunk B."/>
            <person name="Jeske O."/>
            <person name="Meyerdierks A."/>
            <person name="Storesund J.E."/>
            <person name="Kallscheuer N."/>
            <person name="Luecker S."/>
            <person name="Lage O.M."/>
            <person name="Pohl T."/>
            <person name="Merkel B.J."/>
            <person name="Hornburger P."/>
            <person name="Mueller R.-W."/>
            <person name="Bruemmer F."/>
            <person name="Labrenz M."/>
            <person name="Spormann A.M."/>
            <person name="Op Den Camp H."/>
            <person name="Overmann J."/>
            <person name="Amann R."/>
            <person name="Jetten M.S.M."/>
            <person name="Mascher T."/>
            <person name="Medema M.H."/>
            <person name="Devos D.P."/>
            <person name="Kaster A.-K."/>
            <person name="Ovreas L."/>
            <person name="Rohde M."/>
            <person name="Galperin M.Y."/>
            <person name="Jogler C."/>
        </authorList>
    </citation>
    <scope>NUCLEOTIDE SEQUENCE [LARGE SCALE GENOMIC DNA]</scope>
    <source>
        <strain evidence="2 3">Pla100</strain>
    </source>
</reference>
<dbReference type="OrthoDB" id="248327at2"/>
<dbReference type="RefSeq" id="WP_146579119.1">
    <property type="nucleotide sequence ID" value="NZ_SJPM01000008.1"/>
</dbReference>
<evidence type="ECO:0000313" key="2">
    <source>
        <dbReference type="EMBL" id="TWT94158.1"/>
    </source>
</evidence>
<name>A0A5C6A4D2_9BACT</name>
<organism evidence="2 3">
    <name type="scientific">Neorhodopirellula pilleata</name>
    <dbReference type="NCBI Taxonomy" id="2714738"/>
    <lineage>
        <taxon>Bacteria</taxon>
        <taxon>Pseudomonadati</taxon>
        <taxon>Planctomycetota</taxon>
        <taxon>Planctomycetia</taxon>
        <taxon>Pirellulales</taxon>
        <taxon>Pirellulaceae</taxon>
        <taxon>Neorhodopirellula</taxon>
    </lineage>
</organism>
<evidence type="ECO:0000256" key="1">
    <source>
        <dbReference type="SAM" id="SignalP"/>
    </source>
</evidence>
<feature type="chain" id="PRO_5022943595" evidence="1">
    <location>
        <begin position="29"/>
        <end position="393"/>
    </location>
</feature>
<accession>A0A5C6A4D2</accession>
<gene>
    <name evidence="2" type="ORF">Pla100_37670</name>
</gene>
<dbReference type="Proteomes" id="UP000316213">
    <property type="component" value="Unassembled WGS sequence"/>
</dbReference>
<protein>
    <submittedName>
        <fullName evidence="2">Uncharacterized protein</fullName>
    </submittedName>
</protein>
<sequence length="393" mass="43908" precursor="true">MSKMLRIRSVWSLTLLFAMLNATTIATADGPSLLRMFSRGERIEADASKPYLLTQEDGPWMILAHTFLGPGSQERAERLVMEIRRDLNLPAFLYEKEIDFSGEVNPGSPIQRTGGAAAFQRKMRYANEIRYEAHAVLVGEYDTAEHPRVESDLEKIKTAQCGVFGDEKEMAAETDIRNPVTAVKALHHRLVKKMGDPKLGAMGNAFLTRNPMLPEDFFQAPEVDAFVRHLNEGKTHSLIDECPGKYTVVVRTFSGFNTIVDGKKDKTFEPSGERLDRCAADAAEMVRLLRKEGVEAYQFHDRTQSIVTIGSFENLGRELPGGGFEYDAPILAVMNEYRAFNIDANLANQVKQKTTQGVPVKCVAERFPFDVQPMPISVPKPSKRSLYSAAMGR</sequence>
<dbReference type="EMBL" id="SJPM01000008">
    <property type="protein sequence ID" value="TWT94158.1"/>
    <property type="molecule type" value="Genomic_DNA"/>
</dbReference>
<keyword evidence="3" id="KW-1185">Reference proteome</keyword>
<comment type="caution">
    <text evidence="2">The sequence shown here is derived from an EMBL/GenBank/DDBJ whole genome shotgun (WGS) entry which is preliminary data.</text>
</comment>
<evidence type="ECO:0000313" key="3">
    <source>
        <dbReference type="Proteomes" id="UP000316213"/>
    </source>
</evidence>
<proteinExistence type="predicted"/>
<dbReference type="AlphaFoldDB" id="A0A5C6A4D2"/>